<dbReference type="PROSITE" id="PS50011">
    <property type="entry name" value="PROTEIN_KINASE_DOM"/>
    <property type="match status" value="1"/>
</dbReference>
<evidence type="ECO:0000313" key="2">
    <source>
        <dbReference type="EMBL" id="KAK3174480.1"/>
    </source>
</evidence>
<dbReference type="GO" id="GO:0005524">
    <property type="term" value="F:ATP binding"/>
    <property type="evidence" value="ECO:0007669"/>
    <property type="project" value="InterPro"/>
</dbReference>
<dbReference type="PANTHER" id="PTHR37542">
    <property type="entry name" value="HELO DOMAIN-CONTAINING PROTEIN-RELATED"/>
    <property type="match status" value="1"/>
</dbReference>
<accession>A0AAE0DM59</accession>
<organism evidence="2 3">
    <name type="scientific">Lepraria neglecta</name>
    <dbReference type="NCBI Taxonomy" id="209136"/>
    <lineage>
        <taxon>Eukaryota</taxon>
        <taxon>Fungi</taxon>
        <taxon>Dikarya</taxon>
        <taxon>Ascomycota</taxon>
        <taxon>Pezizomycotina</taxon>
        <taxon>Lecanoromycetes</taxon>
        <taxon>OSLEUM clade</taxon>
        <taxon>Lecanoromycetidae</taxon>
        <taxon>Lecanorales</taxon>
        <taxon>Lecanorineae</taxon>
        <taxon>Stereocaulaceae</taxon>
        <taxon>Lepraria</taxon>
    </lineage>
</organism>
<evidence type="ECO:0000259" key="1">
    <source>
        <dbReference type="PROSITE" id="PS50011"/>
    </source>
</evidence>
<dbReference type="EMBL" id="JASNWA010000006">
    <property type="protein sequence ID" value="KAK3174480.1"/>
    <property type="molecule type" value="Genomic_DNA"/>
</dbReference>
<feature type="domain" description="Protein kinase" evidence="1">
    <location>
        <begin position="138"/>
        <end position="548"/>
    </location>
</feature>
<name>A0AAE0DM59_9LECA</name>
<reference evidence="2" key="1">
    <citation type="submission" date="2022-11" db="EMBL/GenBank/DDBJ databases">
        <title>Chromosomal genome sequence assembly and mating type (MAT) locus characterization of the leprose asexual lichenized fungus Lepraria neglecta (Nyl.) Erichsen.</title>
        <authorList>
            <person name="Allen J.L."/>
            <person name="Pfeffer B."/>
        </authorList>
    </citation>
    <scope>NUCLEOTIDE SEQUENCE</scope>
    <source>
        <strain evidence="2">Allen 5258</strain>
    </source>
</reference>
<dbReference type="Proteomes" id="UP001276659">
    <property type="component" value="Unassembled WGS sequence"/>
</dbReference>
<gene>
    <name evidence="2" type="ORF">OEA41_001726</name>
</gene>
<comment type="caution">
    <text evidence="2">The sequence shown here is derived from an EMBL/GenBank/DDBJ whole genome shotgun (WGS) entry which is preliminary data.</text>
</comment>
<dbReference type="Gene3D" id="1.10.510.10">
    <property type="entry name" value="Transferase(Phosphotransferase) domain 1"/>
    <property type="match status" value="1"/>
</dbReference>
<proteinExistence type="predicted"/>
<sequence>MSTSIDRALGVAGVAAALPGLVQIAIQLTGKVSELCKDFRDSTKQIDLQQSVLLIQLIQIEADLYFVKTRSQDFTVLIQESLVDVIRQLVKNYRDVSEVFSLARGPDLKVRPGAWALKVKSAVEVLVLEMEIWQRRFMELIQLLHCTGFGFREAAPLSVETIPRALPASRAQSLGANLTKAMDNIKSKSNKLLLQSLPVPDDQLCDVPLSRLRAPDANAPRNDFVVEYRKYTRTDDIEYLNSIVHYSAEILAAADPCTMHVLCCEGYVHRPNLRQFQTILKFPPGVGSPRTLRDLLLDPDPHIEPSTTSRVQLCKQIATAALYTHTASLVHKAIQPEAILLLRKIDSDGSRQGKGSNSLKTAPLGIPFLTGFGQARQETPDTYSSLRENTNWEQDLYSHPSRQGQPTNKYTMAHDIYSIGVILLEIGLWRSFVIWNGFNDFMIDEAVLGGGKAIFRRMKERKPKAGEELKKLYEGLAAQELPNVMGERFCEVVLRCLGAVEGGLVEAVPKRGQIETDVTIIVNEDQKEERVGLGYIQGVLESLDNIKI</sequence>
<dbReference type="AlphaFoldDB" id="A0AAE0DM59"/>
<dbReference type="SUPFAM" id="SSF56112">
    <property type="entry name" value="Protein kinase-like (PK-like)"/>
    <property type="match status" value="1"/>
</dbReference>
<dbReference type="GO" id="GO:0004672">
    <property type="term" value="F:protein kinase activity"/>
    <property type="evidence" value="ECO:0007669"/>
    <property type="project" value="InterPro"/>
</dbReference>
<evidence type="ECO:0000313" key="3">
    <source>
        <dbReference type="Proteomes" id="UP001276659"/>
    </source>
</evidence>
<protein>
    <recommendedName>
        <fullName evidence="1">Protein kinase domain-containing protein</fullName>
    </recommendedName>
</protein>
<dbReference type="InterPro" id="IPR011009">
    <property type="entry name" value="Kinase-like_dom_sf"/>
</dbReference>
<keyword evidence="3" id="KW-1185">Reference proteome</keyword>
<dbReference type="PANTHER" id="PTHR37542:SF3">
    <property type="entry name" value="PRION-INHIBITION AND PROPAGATION HELO DOMAIN-CONTAINING PROTEIN"/>
    <property type="match status" value="1"/>
</dbReference>
<dbReference type="InterPro" id="IPR000719">
    <property type="entry name" value="Prot_kinase_dom"/>
</dbReference>